<dbReference type="InterPro" id="IPR000014">
    <property type="entry name" value="PAS"/>
</dbReference>
<accession>A0A1H3ZJD1</accession>
<sequence>MPHSMDPPQVMAPLRQQAEQKLRAGTMQLSKDFTASADALSVLYRLSSQANTASDSLKLLHELQIHQVELDLQLEQLQHNERESNHQLACYQHFFSQAPVGCFIASLDGIITECNAVATSLFAHQTTPIPGRSLELLFAASCRPMLSATLARVRRNQQPATLLVTTADGTSQPEKLRLTIHVSPDHNAMLLMLAADPMSRPAQLPATEQL</sequence>
<dbReference type="GO" id="GO:0006355">
    <property type="term" value="P:regulation of DNA-templated transcription"/>
    <property type="evidence" value="ECO:0007669"/>
    <property type="project" value="InterPro"/>
</dbReference>
<dbReference type="InterPro" id="IPR013767">
    <property type="entry name" value="PAS_fold"/>
</dbReference>
<organism evidence="2 3">
    <name type="scientific">Alkalimonas amylolytica</name>
    <dbReference type="NCBI Taxonomy" id="152573"/>
    <lineage>
        <taxon>Bacteria</taxon>
        <taxon>Pseudomonadati</taxon>
        <taxon>Pseudomonadota</taxon>
        <taxon>Gammaproteobacteria</taxon>
        <taxon>Alkalimonas</taxon>
    </lineage>
</organism>
<dbReference type="STRING" id="152573.SAMN04488051_102214"/>
<reference evidence="2 3" key="1">
    <citation type="submission" date="2016-10" db="EMBL/GenBank/DDBJ databases">
        <authorList>
            <person name="de Groot N.N."/>
        </authorList>
    </citation>
    <scope>NUCLEOTIDE SEQUENCE [LARGE SCALE GENOMIC DNA]</scope>
    <source>
        <strain evidence="2 3">CGMCC 1.3430</strain>
    </source>
</reference>
<proteinExistence type="predicted"/>
<dbReference type="InterPro" id="IPR035965">
    <property type="entry name" value="PAS-like_dom_sf"/>
</dbReference>
<protein>
    <submittedName>
        <fullName evidence="2">PAS fold</fullName>
    </submittedName>
</protein>
<gene>
    <name evidence="2" type="ORF">SAMN04488051_102214</name>
</gene>
<dbReference type="RefSeq" id="WP_171907545.1">
    <property type="nucleotide sequence ID" value="NZ_FNRM01000002.1"/>
</dbReference>
<name>A0A1H3ZJD1_ALKAM</name>
<dbReference type="EMBL" id="FNRM01000002">
    <property type="protein sequence ID" value="SEA23795.1"/>
    <property type="molecule type" value="Genomic_DNA"/>
</dbReference>
<dbReference type="CDD" id="cd00130">
    <property type="entry name" value="PAS"/>
    <property type="match status" value="1"/>
</dbReference>
<dbReference type="Pfam" id="PF00989">
    <property type="entry name" value="PAS"/>
    <property type="match status" value="1"/>
</dbReference>
<feature type="domain" description="PAS fold" evidence="1">
    <location>
        <begin position="91"/>
        <end position="193"/>
    </location>
</feature>
<dbReference type="Gene3D" id="3.30.450.20">
    <property type="entry name" value="PAS domain"/>
    <property type="match status" value="1"/>
</dbReference>
<keyword evidence="3" id="KW-1185">Reference proteome</keyword>
<dbReference type="SUPFAM" id="SSF55785">
    <property type="entry name" value="PYP-like sensor domain (PAS domain)"/>
    <property type="match status" value="1"/>
</dbReference>
<evidence type="ECO:0000259" key="1">
    <source>
        <dbReference type="Pfam" id="PF00989"/>
    </source>
</evidence>
<dbReference type="Proteomes" id="UP000198773">
    <property type="component" value="Unassembled WGS sequence"/>
</dbReference>
<dbReference type="AlphaFoldDB" id="A0A1H3ZJD1"/>
<evidence type="ECO:0000313" key="2">
    <source>
        <dbReference type="EMBL" id="SEA23795.1"/>
    </source>
</evidence>
<evidence type="ECO:0000313" key="3">
    <source>
        <dbReference type="Proteomes" id="UP000198773"/>
    </source>
</evidence>